<dbReference type="RefSeq" id="WP_149543949.1">
    <property type="nucleotide sequence ID" value="NZ_VTPS01000001.1"/>
</dbReference>
<organism evidence="2 3">
    <name type="scientific">Calorimonas adulescens</name>
    <dbReference type="NCBI Taxonomy" id="2606906"/>
    <lineage>
        <taxon>Bacteria</taxon>
        <taxon>Bacillati</taxon>
        <taxon>Bacillota</taxon>
        <taxon>Clostridia</taxon>
        <taxon>Thermoanaerobacterales</taxon>
        <taxon>Thermoanaerobacteraceae</taxon>
        <taxon>Calorimonas</taxon>
    </lineage>
</organism>
<comment type="caution">
    <text evidence="2">The sequence shown here is derived from an EMBL/GenBank/DDBJ whole genome shotgun (WGS) entry which is preliminary data.</text>
</comment>
<dbReference type="SMART" id="SM00260">
    <property type="entry name" value="CheW"/>
    <property type="match status" value="1"/>
</dbReference>
<evidence type="ECO:0000313" key="3">
    <source>
        <dbReference type="Proteomes" id="UP000322976"/>
    </source>
</evidence>
<dbReference type="PROSITE" id="PS50851">
    <property type="entry name" value="CHEW"/>
    <property type="match status" value="1"/>
</dbReference>
<dbReference type="InterPro" id="IPR002545">
    <property type="entry name" value="CheW-lke_dom"/>
</dbReference>
<protein>
    <submittedName>
        <fullName evidence="2">Purine-binding chemotaxis protein CheW</fullName>
    </submittedName>
</protein>
<dbReference type="Gene3D" id="2.40.50.180">
    <property type="entry name" value="CheA-289, Domain 4"/>
    <property type="match status" value="1"/>
</dbReference>
<name>A0A5D8QFP9_9THEO</name>
<dbReference type="AlphaFoldDB" id="A0A5D8QFP9"/>
<gene>
    <name evidence="2" type="ORF">FWJ32_00135</name>
</gene>
<dbReference type="Pfam" id="PF01584">
    <property type="entry name" value="CheW"/>
    <property type="match status" value="1"/>
</dbReference>
<dbReference type="PANTHER" id="PTHR22617:SF23">
    <property type="entry name" value="CHEMOTAXIS PROTEIN CHEW"/>
    <property type="match status" value="1"/>
</dbReference>
<sequence length="140" mass="16005">MDTSEYVIFSLNDQEFGIDIRNVKTIERPSKITRVPKAPDYIKGVINLRGEIIPIAETRRLLNFLPKDIDSSTRIIITEIGEFSMGLIADRAYEVERISIANIDISQKFFDNNNPYIKGVANIDGRLIIILDLEKMFSIQ</sequence>
<accession>A0A5D8QFP9</accession>
<dbReference type="GO" id="GO:0005829">
    <property type="term" value="C:cytosol"/>
    <property type="evidence" value="ECO:0007669"/>
    <property type="project" value="TreeGrafter"/>
</dbReference>
<dbReference type="InterPro" id="IPR036061">
    <property type="entry name" value="CheW-like_dom_sf"/>
</dbReference>
<keyword evidence="3" id="KW-1185">Reference proteome</keyword>
<dbReference type="EMBL" id="VTPS01000001">
    <property type="protein sequence ID" value="TZE83331.1"/>
    <property type="molecule type" value="Genomic_DNA"/>
</dbReference>
<dbReference type="GO" id="GO:0006935">
    <property type="term" value="P:chemotaxis"/>
    <property type="evidence" value="ECO:0007669"/>
    <property type="project" value="InterPro"/>
</dbReference>
<evidence type="ECO:0000259" key="1">
    <source>
        <dbReference type="PROSITE" id="PS50851"/>
    </source>
</evidence>
<dbReference type="SUPFAM" id="SSF50341">
    <property type="entry name" value="CheW-like"/>
    <property type="match status" value="1"/>
</dbReference>
<dbReference type="InterPro" id="IPR039315">
    <property type="entry name" value="CheW"/>
</dbReference>
<dbReference type="GO" id="GO:0007165">
    <property type="term" value="P:signal transduction"/>
    <property type="evidence" value="ECO:0007669"/>
    <property type="project" value="InterPro"/>
</dbReference>
<proteinExistence type="predicted"/>
<evidence type="ECO:0000313" key="2">
    <source>
        <dbReference type="EMBL" id="TZE83331.1"/>
    </source>
</evidence>
<dbReference type="Proteomes" id="UP000322976">
    <property type="component" value="Unassembled WGS sequence"/>
</dbReference>
<feature type="domain" description="CheW-like" evidence="1">
    <location>
        <begin position="3"/>
        <end position="140"/>
    </location>
</feature>
<dbReference type="PANTHER" id="PTHR22617">
    <property type="entry name" value="CHEMOTAXIS SENSOR HISTIDINE KINASE-RELATED"/>
    <property type="match status" value="1"/>
</dbReference>
<reference evidence="2 3" key="1">
    <citation type="submission" date="2019-08" db="EMBL/GenBank/DDBJ databases">
        <title>Calorimonas adulescens gen. nov., sp. nov., an anaerobic thermophilic bacterium from Sakhalin hot spring.</title>
        <authorList>
            <person name="Khomyakova M.A."/>
            <person name="Merkel A.Y."/>
            <person name="Novikov A."/>
            <person name="Bonch-Osmolovskaya E.A."/>
            <person name="Slobodkin A.I."/>
        </authorList>
    </citation>
    <scope>NUCLEOTIDE SEQUENCE [LARGE SCALE GENOMIC DNA]</scope>
    <source>
        <strain evidence="2 3">A05MB</strain>
    </source>
</reference>
<dbReference type="Gene3D" id="2.30.30.40">
    <property type="entry name" value="SH3 Domains"/>
    <property type="match status" value="1"/>
</dbReference>